<dbReference type="SMART" id="SM00220">
    <property type="entry name" value="S_TKc"/>
    <property type="match status" value="1"/>
</dbReference>
<dbReference type="GO" id="GO:0044773">
    <property type="term" value="P:mitotic DNA damage checkpoint signaling"/>
    <property type="evidence" value="ECO:0007669"/>
    <property type="project" value="TreeGrafter"/>
</dbReference>
<name>A0AAV5UH82_9BILA</name>
<keyword evidence="5" id="KW-0418">Kinase</keyword>
<dbReference type="PROSITE" id="PS50011">
    <property type="entry name" value="PROTEIN_KINASE_DOM"/>
    <property type="match status" value="1"/>
</dbReference>
<feature type="non-terminal residue" evidence="11">
    <location>
        <position position="1"/>
    </location>
</feature>
<dbReference type="GO" id="GO:0005634">
    <property type="term" value="C:nucleus"/>
    <property type="evidence" value="ECO:0007669"/>
    <property type="project" value="TreeGrafter"/>
</dbReference>
<dbReference type="SUPFAM" id="SSF56112">
    <property type="entry name" value="Protein kinase-like (PK-like)"/>
    <property type="match status" value="1"/>
</dbReference>
<evidence type="ECO:0000259" key="10">
    <source>
        <dbReference type="PROSITE" id="PS50011"/>
    </source>
</evidence>
<evidence type="ECO:0000256" key="3">
    <source>
        <dbReference type="ARBA" id="ARBA00022679"/>
    </source>
</evidence>
<proteinExistence type="inferred from homology"/>
<evidence type="ECO:0000313" key="11">
    <source>
        <dbReference type="EMBL" id="GMT05678.1"/>
    </source>
</evidence>
<evidence type="ECO:0000256" key="8">
    <source>
        <dbReference type="RuleBase" id="RU000304"/>
    </source>
</evidence>
<feature type="domain" description="Protein kinase" evidence="10">
    <location>
        <begin position="93"/>
        <end position="467"/>
    </location>
</feature>
<dbReference type="Gene3D" id="3.30.200.20">
    <property type="entry name" value="Phosphorylase Kinase, domain 1"/>
    <property type="match status" value="1"/>
</dbReference>
<sequence>LHSPSFLFPLLLNMFLHSLTLFFSVPGGGLRYLHSSRHSASVLLWTHISTKSAFRAKLSSFDDTSFVMLVQALESRRFADEEPSTSRWVQENFVIGDVIGHGTFGKVFTVECRKKPGQLYAMKELVRSSHPKYVEMELRILQELGGTCNIMQMHAAEREKDRIFVIMDHFPHDSLKDIMDGLTTEEILDYMKNLFVALQYLHKNGIIHRDIKPANFLYHRKTKRFSLIDFGLSQRYTEMGHCKENSAILSPSSRRAALKRLPQKNEDYGEVKRWRGRCPCYGKAAVCETCQTKPNKTVNKAGTPGFRAPEILLRLDRQTPVIDVWSAGITMLSLLCRKHPLFRPVDDAEALKQIAQVLGSKTLEELAVEEGCHLEMKPACTGIDLVKLMKCLRPGVTALSQFNKECRECSRFIHDNSSTRYCICASSQEDSFASLPNDERLALEVLRRCLVVNPQSRYTAQMVLSIL</sequence>
<dbReference type="Proteomes" id="UP001432027">
    <property type="component" value="Unassembled WGS sequence"/>
</dbReference>
<feature type="chain" id="PRO_5043932847" description="non-specific serine/threonine protein kinase" evidence="9">
    <location>
        <begin position="23"/>
        <end position="467"/>
    </location>
</feature>
<evidence type="ECO:0000313" key="12">
    <source>
        <dbReference type="Proteomes" id="UP001432027"/>
    </source>
</evidence>
<organism evidence="11 12">
    <name type="scientific">Pristionchus entomophagus</name>
    <dbReference type="NCBI Taxonomy" id="358040"/>
    <lineage>
        <taxon>Eukaryota</taxon>
        <taxon>Metazoa</taxon>
        <taxon>Ecdysozoa</taxon>
        <taxon>Nematoda</taxon>
        <taxon>Chromadorea</taxon>
        <taxon>Rhabditida</taxon>
        <taxon>Rhabditina</taxon>
        <taxon>Diplogasteromorpha</taxon>
        <taxon>Diplogasteroidea</taxon>
        <taxon>Neodiplogasteridae</taxon>
        <taxon>Pristionchus</taxon>
    </lineage>
</organism>
<protein>
    <recommendedName>
        <fullName evidence="1">non-specific serine/threonine protein kinase</fullName>
        <ecNumber evidence="1">2.7.11.1</ecNumber>
    </recommendedName>
</protein>
<keyword evidence="2 8" id="KW-0723">Serine/threonine-protein kinase</keyword>
<evidence type="ECO:0000256" key="4">
    <source>
        <dbReference type="ARBA" id="ARBA00022741"/>
    </source>
</evidence>
<evidence type="ECO:0000256" key="1">
    <source>
        <dbReference type="ARBA" id="ARBA00012513"/>
    </source>
</evidence>
<dbReference type="AlphaFoldDB" id="A0AAV5UH82"/>
<dbReference type="EC" id="2.7.11.1" evidence="1"/>
<dbReference type="PROSITE" id="PS00108">
    <property type="entry name" value="PROTEIN_KINASE_ST"/>
    <property type="match status" value="1"/>
</dbReference>
<gene>
    <name evidence="11" type="ORF">PENTCL1PPCAC_27852</name>
</gene>
<dbReference type="PROSITE" id="PS00107">
    <property type="entry name" value="PROTEIN_KINASE_ATP"/>
    <property type="match status" value="1"/>
</dbReference>
<comment type="similarity">
    <text evidence="8">Belongs to the protein kinase superfamily.</text>
</comment>
<keyword evidence="9" id="KW-0732">Signal</keyword>
<dbReference type="InterPro" id="IPR008271">
    <property type="entry name" value="Ser/Thr_kinase_AS"/>
</dbReference>
<evidence type="ECO:0000256" key="6">
    <source>
        <dbReference type="ARBA" id="ARBA00022840"/>
    </source>
</evidence>
<evidence type="ECO:0000256" key="5">
    <source>
        <dbReference type="ARBA" id="ARBA00022777"/>
    </source>
</evidence>
<dbReference type="GO" id="GO:0005524">
    <property type="term" value="F:ATP binding"/>
    <property type="evidence" value="ECO:0007669"/>
    <property type="project" value="UniProtKB-UniRule"/>
</dbReference>
<evidence type="ECO:0000256" key="7">
    <source>
        <dbReference type="PROSITE-ProRule" id="PRU10141"/>
    </source>
</evidence>
<dbReference type="PANTHER" id="PTHR44167">
    <property type="entry name" value="OVARIAN-SPECIFIC SERINE/THREONINE-PROTEIN KINASE LOK-RELATED"/>
    <property type="match status" value="1"/>
</dbReference>
<dbReference type="InterPro" id="IPR017441">
    <property type="entry name" value="Protein_kinase_ATP_BS"/>
</dbReference>
<evidence type="ECO:0000256" key="9">
    <source>
        <dbReference type="SAM" id="SignalP"/>
    </source>
</evidence>
<dbReference type="Pfam" id="PF00069">
    <property type="entry name" value="Pkinase"/>
    <property type="match status" value="2"/>
</dbReference>
<dbReference type="EMBL" id="BTSX01000006">
    <property type="protein sequence ID" value="GMT05678.1"/>
    <property type="molecule type" value="Genomic_DNA"/>
</dbReference>
<keyword evidence="3" id="KW-0808">Transferase</keyword>
<keyword evidence="12" id="KW-1185">Reference proteome</keyword>
<reference evidence="11" key="1">
    <citation type="submission" date="2023-10" db="EMBL/GenBank/DDBJ databases">
        <title>Genome assembly of Pristionchus species.</title>
        <authorList>
            <person name="Yoshida K."/>
            <person name="Sommer R.J."/>
        </authorList>
    </citation>
    <scope>NUCLEOTIDE SEQUENCE</scope>
    <source>
        <strain evidence="11">RS0144</strain>
    </source>
</reference>
<evidence type="ECO:0000256" key="2">
    <source>
        <dbReference type="ARBA" id="ARBA00022527"/>
    </source>
</evidence>
<accession>A0AAV5UH82</accession>
<dbReference type="InterPro" id="IPR000719">
    <property type="entry name" value="Prot_kinase_dom"/>
</dbReference>
<feature type="binding site" evidence="7">
    <location>
        <position position="123"/>
    </location>
    <ligand>
        <name>ATP</name>
        <dbReference type="ChEBI" id="CHEBI:30616"/>
    </ligand>
</feature>
<dbReference type="PANTHER" id="PTHR44167:SF23">
    <property type="entry name" value="CDC7 KINASE, ISOFORM A-RELATED"/>
    <property type="match status" value="1"/>
</dbReference>
<keyword evidence="4 7" id="KW-0547">Nucleotide-binding</keyword>
<feature type="signal peptide" evidence="9">
    <location>
        <begin position="1"/>
        <end position="22"/>
    </location>
</feature>
<dbReference type="Gene3D" id="1.10.510.10">
    <property type="entry name" value="Transferase(Phosphotransferase) domain 1"/>
    <property type="match status" value="1"/>
</dbReference>
<keyword evidence="6 7" id="KW-0067">ATP-binding</keyword>
<comment type="caution">
    <text evidence="11">The sequence shown here is derived from an EMBL/GenBank/DDBJ whole genome shotgun (WGS) entry which is preliminary data.</text>
</comment>
<dbReference type="GO" id="GO:0004674">
    <property type="term" value="F:protein serine/threonine kinase activity"/>
    <property type="evidence" value="ECO:0007669"/>
    <property type="project" value="UniProtKB-KW"/>
</dbReference>
<dbReference type="InterPro" id="IPR011009">
    <property type="entry name" value="Kinase-like_dom_sf"/>
</dbReference>